<dbReference type="InterPro" id="IPR037291">
    <property type="entry name" value="DUF4139"/>
</dbReference>
<proteinExistence type="predicted"/>
<protein>
    <submittedName>
        <fullName evidence="3">DUF4139 domain-containing protein</fullName>
    </submittedName>
</protein>
<dbReference type="Proteomes" id="UP000318212">
    <property type="component" value="Unassembled WGS sequence"/>
</dbReference>
<dbReference type="AlphaFoldDB" id="A0A508AEE0"/>
<evidence type="ECO:0000256" key="1">
    <source>
        <dbReference type="SAM" id="MobiDB-lite"/>
    </source>
</evidence>
<feature type="domain" description="DUF4139" evidence="2">
    <location>
        <begin position="276"/>
        <end position="576"/>
    </location>
</feature>
<dbReference type="PANTHER" id="PTHR38075:SF1">
    <property type="entry name" value="DUF4139 DOMAIN-CONTAINING PROTEIN"/>
    <property type="match status" value="1"/>
</dbReference>
<keyword evidence="4" id="KW-1185">Reference proteome</keyword>
<evidence type="ECO:0000259" key="2">
    <source>
        <dbReference type="Pfam" id="PF13598"/>
    </source>
</evidence>
<sequence length="580" mass="61509">MSCWCGSTAPPAARHRCRTACARPARPERLRERRMSACADGTRTSAYDMNRPRMEFAMHRPLSLLAAACLLAACSQPEPGGKPGKARLPAEPARNAKSDRPADSDDAGASTRLTVYSGDYDALGQLTQPMPGMPGYALVERPLRYTLAAGSNAVTATNVSPAMDVEAALLQPRSPGVGVVGQRYIGALSGTQDVLARAIGMKIAVEHTSGGAKQTDSGTLLAANDGLSLALNDGRIKVIHDYDNFSIIDAGDALPREAALQWTVEAEKPGDAAFVLSYPMGGMAWRAEYLARIAPGKGCQLALDGAAQVSNRSGVTFSNARLTLVAGEPRRSVTGGGARYREMAYADAYAAAPAAAPPPPAERRSGEYHAYELPGTSRVSNGATERLPLFAARDSVACERVYLLDGGEPGWIPDRPQLAPDGAGATGKQPVVASVVIQNTGDAGLGRALPAGRVRVFDGEDFLGESPLGHTANGEEIRLQVGTAFDLSAEREATAFSVDRSGRTITESFAIELRNAKQEAATVRVIEPLPRWRDWELVDSSIAADAKGAQKVEFLVPVPAEGTTTLTYTVRYRWPRELNP</sequence>
<feature type="compositionally biased region" description="Basic and acidic residues" evidence="1">
    <location>
        <begin position="94"/>
        <end position="103"/>
    </location>
</feature>
<dbReference type="EMBL" id="VICE01000050">
    <property type="protein sequence ID" value="TQD48226.1"/>
    <property type="molecule type" value="Genomic_DNA"/>
</dbReference>
<comment type="caution">
    <text evidence="3">The sequence shown here is derived from an EMBL/GenBank/DDBJ whole genome shotgun (WGS) entry which is preliminary data.</text>
</comment>
<feature type="region of interest" description="Disordered" evidence="1">
    <location>
        <begin position="78"/>
        <end position="111"/>
    </location>
</feature>
<name>A0A508AEE0_9GAMM</name>
<reference evidence="3 4" key="1">
    <citation type="submission" date="2019-06" db="EMBL/GenBank/DDBJ databases">
        <title>Lysobacter alkalisoli sp. nov. isolated from saline soil.</title>
        <authorList>
            <person name="Sun J.-Q."/>
            <person name="Xu L."/>
        </authorList>
    </citation>
    <scope>NUCLEOTIDE SEQUENCE [LARGE SCALE GENOMIC DNA]</scope>
    <source>
        <strain evidence="3 4">JCM 31130</strain>
    </source>
</reference>
<accession>A0A508AEE0</accession>
<evidence type="ECO:0000313" key="3">
    <source>
        <dbReference type="EMBL" id="TQD48226.1"/>
    </source>
</evidence>
<gene>
    <name evidence="3" type="ORF">FKV25_05230</name>
</gene>
<organism evidence="3 4">
    <name type="scientific">Marilutibacter aestuarii</name>
    <dbReference type="NCBI Taxonomy" id="1706195"/>
    <lineage>
        <taxon>Bacteria</taxon>
        <taxon>Pseudomonadati</taxon>
        <taxon>Pseudomonadota</taxon>
        <taxon>Gammaproteobacteria</taxon>
        <taxon>Lysobacterales</taxon>
        <taxon>Lysobacteraceae</taxon>
        <taxon>Marilutibacter</taxon>
    </lineage>
</organism>
<dbReference type="Pfam" id="PF13598">
    <property type="entry name" value="DUF4139"/>
    <property type="match status" value="1"/>
</dbReference>
<dbReference type="PANTHER" id="PTHR38075">
    <property type="entry name" value="DUF4139 DOMAIN-CONTAINING PROTEIN"/>
    <property type="match status" value="1"/>
</dbReference>
<evidence type="ECO:0000313" key="4">
    <source>
        <dbReference type="Proteomes" id="UP000318212"/>
    </source>
</evidence>
<dbReference type="OrthoDB" id="9808067at2"/>